<keyword evidence="1" id="KW-0472">Membrane</keyword>
<dbReference type="AlphaFoldDB" id="A1ZLB1"/>
<name>A1ZLB1_MICM2</name>
<keyword evidence="1" id="KW-0812">Transmembrane</keyword>
<reference evidence="2 3" key="1">
    <citation type="submission" date="2007-01" db="EMBL/GenBank/DDBJ databases">
        <authorList>
            <person name="Haygood M."/>
            <person name="Podell S."/>
            <person name="Anderson C."/>
            <person name="Hopkinson B."/>
            <person name="Roe K."/>
            <person name="Barbeau K."/>
            <person name="Gaasterland T."/>
            <person name="Ferriera S."/>
            <person name="Johnson J."/>
            <person name="Kravitz S."/>
            <person name="Beeson K."/>
            <person name="Sutton G."/>
            <person name="Rogers Y.-H."/>
            <person name="Friedman R."/>
            <person name="Frazier M."/>
            <person name="Venter J.C."/>
        </authorList>
    </citation>
    <scope>NUCLEOTIDE SEQUENCE [LARGE SCALE GENOMIC DNA]</scope>
    <source>
        <strain evidence="2 3">ATCC 23134</strain>
    </source>
</reference>
<dbReference type="EMBL" id="AAWS01000014">
    <property type="protein sequence ID" value="EAY28665.1"/>
    <property type="molecule type" value="Genomic_DNA"/>
</dbReference>
<evidence type="ECO:0000256" key="1">
    <source>
        <dbReference type="SAM" id="Phobius"/>
    </source>
</evidence>
<accession>A1ZLB1</accession>
<dbReference type="Proteomes" id="UP000004095">
    <property type="component" value="Unassembled WGS sequence"/>
</dbReference>
<proteinExistence type="predicted"/>
<comment type="caution">
    <text evidence="2">The sequence shown here is derived from an EMBL/GenBank/DDBJ whole genome shotgun (WGS) entry which is preliminary data.</text>
</comment>
<organism evidence="2 3">
    <name type="scientific">Microscilla marina ATCC 23134</name>
    <dbReference type="NCBI Taxonomy" id="313606"/>
    <lineage>
        <taxon>Bacteria</taxon>
        <taxon>Pseudomonadati</taxon>
        <taxon>Bacteroidota</taxon>
        <taxon>Cytophagia</taxon>
        <taxon>Cytophagales</taxon>
        <taxon>Microscillaceae</taxon>
        <taxon>Microscilla</taxon>
    </lineage>
</organism>
<feature type="transmembrane region" description="Helical" evidence="1">
    <location>
        <begin position="7"/>
        <end position="25"/>
    </location>
</feature>
<dbReference type="RefSeq" id="WP_002697365.1">
    <property type="nucleotide sequence ID" value="NZ_AAWS01000014.1"/>
</dbReference>
<keyword evidence="3" id="KW-1185">Reference proteome</keyword>
<protein>
    <submittedName>
        <fullName evidence="2">Uncharacterized protein</fullName>
    </submittedName>
</protein>
<evidence type="ECO:0000313" key="3">
    <source>
        <dbReference type="Proteomes" id="UP000004095"/>
    </source>
</evidence>
<keyword evidence="1" id="KW-1133">Transmembrane helix</keyword>
<sequence>MHIIARIYEIVVLLIVLGCLRQILWGTPTYDAQLSELQTAMNTNWQQSQKQAFELINDFKESVIIRNNTAQNWESVRKGQQLVHKTKQINNALEHIKTHGQNNQQALSSLEQTVSKYHQWLQRTFKNLQLPLLDSLTKYPEVGGATPAVVRALVTTKQLQLQQVQKMVLRALLIVCPSGEIKCCFGCQRVYITPKSQLVQVGDEYRASLYYGQPVDGESIKRSSSPHLQYRKGVVSFTQKNRGKQYWEAKFRYYTYNGKDTTVVHKIYYEALPKGK</sequence>
<evidence type="ECO:0000313" key="2">
    <source>
        <dbReference type="EMBL" id="EAY28665.1"/>
    </source>
</evidence>
<gene>
    <name evidence="2" type="ORF">M23134_07763</name>
</gene>